<reference evidence="4 5" key="1">
    <citation type="submission" date="2014-09" db="EMBL/GenBank/DDBJ databases">
        <title>Genome sequence of Sinomonas sp. MUSC 117.</title>
        <authorList>
            <person name="Lee L.-H."/>
        </authorList>
    </citation>
    <scope>NUCLEOTIDE SEQUENCE [LARGE SCALE GENOMIC DNA]</scope>
    <source>
        <strain evidence="4 5">MUSC 117</strain>
    </source>
</reference>
<dbReference type="InterPro" id="IPR002110">
    <property type="entry name" value="Ankyrin_rpt"/>
</dbReference>
<evidence type="ECO:0000256" key="1">
    <source>
        <dbReference type="ARBA" id="ARBA00022737"/>
    </source>
</evidence>
<sequence>MTDNAGQPADSRPAPSQPDADVIELATRLFDAARSGDEPTLRAYLEAGAPSSLANQSGDTLIMLAAYHGHAGTVRLLGEHGADVQTPNDRGQTPLAGAVFKGYADVVDALLEFGADPDAGTPSARQAAQMFGRDELIQRFNV</sequence>
<keyword evidence="1" id="KW-0677">Repeat</keyword>
<dbReference type="STRING" id="1338436.LK10_14445"/>
<dbReference type="SMART" id="SM00248">
    <property type="entry name" value="ANK"/>
    <property type="match status" value="3"/>
</dbReference>
<comment type="caution">
    <text evidence="4">The sequence shown here is derived from an EMBL/GenBank/DDBJ whole genome shotgun (WGS) entry which is preliminary data.</text>
</comment>
<feature type="repeat" description="ANK" evidence="3">
    <location>
        <begin position="57"/>
        <end position="89"/>
    </location>
</feature>
<proteinExistence type="predicted"/>
<protein>
    <submittedName>
        <fullName evidence="4">Ankyrin</fullName>
    </submittedName>
</protein>
<feature type="repeat" description="ANK" evidence="3">
    <location>
        <begin position="90"/>
        <end position="122"/>
    </location>
</feature>
<dbReference type="RefSeq" id="WP_043125047.1">
    <property type="nucleotide sequence ID" value="NZ_JTDL01000138.1"/>
</dbReference>
<evidence type="ECO:0000313" key="5">
    <source>
        <dbReference type="Proteomes" id="UP000030982"/>
    </source>
</evidence>
<dbReference type="EMBL" id="JTDL01000138">
    <property type="protein sequence ID" value="KHL01786.1"/>
    <property type="molecule type" value="Genomic_DNA"/>
</dbReference>
<evidence type="ECO:0000313" key="4">
    <source>
        <dbReference type="EMBL" id="KHL01786.1"/>
    </source>
</evidence>
<gene>
    <name evidence="4" type="ORF">LK10_14445</name>
</gene>
<dbReference type="Pfam" id="PF12796">
    <property type="entry name" value="Ank_2"/>
    <property type="match status" value="1"/>
</dbReference>
<dbReference type="PROSITE" id="PS50088">
    <property type="entry name" value="ANK_REPEAT"/>
    <property type="match status" value="2"/>
</dbReference>
<accession>A0A0B2AIW3</accession>
<evidence type="ECO:0000256" key="3">
    <source>
        <dbReference type="PROSITE-ProRule" id="PRU00023"/>
    </source>
</evidence>
<organism evidence="4 5">
    <name type="scientific">Sinomonas humi</name>
    <dbReference type="NCBI Taxonomy" id="1338436"/>
    <lineage>
        <taxon>Bacteria</taxon>
        <taxon>Bacillati</taxon>
        <taxon>Actinomycetota</taxon>
        <taxon>Actinomycetes</taxon>
        <taxon>Micrococcales</taxon>
        <taxon>Micrococcaceae</taxon>
        <taxon>Sinomonas</taxon>
    </lineage>
</organism>
<evidence type="ECO:0000256" key="2">
    <source>
        <dbReference type="ARBA" id="ARBA00023043"/>
    </source>
</evidence>
<dbReference type="SUPFAM" id="SSF48403">
    <property type="entry name" value="Ankyrin repeat"/>
    <property type="match status" value="1"/>
</dbReference>
<dbReference type="AlphaFoldDB" id="A0A0B2AIW3"/>
<dbReference type="InterPro" id="IPR036770">
    <property type="entry name" value="Ankyrin_rpt-contain_sf"/>
</dbReference>
<dbReference type="PROSITE" id="PS50297">
    <property type="entry name" value="ANK_REP_REGION"/>
    <property type="match status" value="2"/>
</dbReference>
<keyword evidence="5" id="KW-1185">Reference proteome</keyword>
<dbReference type="Gene3D" id="1.25.40.20">
    <property type="entry name" value="Ankyrin repeat-containing domain"/>
    <property type="match status" value="1"/>
</dbReference>
<name>A0A0B2AIW3_9MICC</name>
<dbReference type="Proteomes" id="UP000030982">
    <property type="component" value="Unassembled WGS sequence"/>
</dbReference>
<keyword evidence="2 3" id="KW-0040">ANK repeat</keyword>
<dbReference type="PANTHER" id="PTHR24171">
    <property type="entry name" value="ANKYRIN REPEAT DOMAIN-CONTAINING PROTEIN 39-RELATED"/>
    <property type="match status" value="1"/>
</dbReference>